<protein>
    <recommendedName>
        <fullName evidence="7">Rhodopsin domain-containing protein</fullName>
    </recommendedName>
</protein>
<evidence type="ECO:0000256" key="2">
    <source>
        <dbReference type="ARBA" id="ARBA00022692"/>
    </source>
</evidence>
<dbReference type="Pfam" id="PF20684">
    <property type="entry name" value="Fung_rhodopsin"/>
    <property type="match status" value="1"/>
</dbReference>
<feature type="transmembrane region" description="Helical" evidence="6">
    <location>
        <begin position="144"/>
        <end position="166"/>
    </location>
</feature>
<dbReference type="PANTHER" id="PTHR33048">
    <property type="entry name" value="PTH11-LIKE INTEGRAL MEMBRANE PROTEIN (AFU_ORTHOLOGUE AFUA_5G11245)"/>
    <property type="match status" value="1"/>
</dbReference>
<dbReference type="EMBL" id="KZ805874">
    <property type="protein sequence ID" value="PVH91392.1"/>
    <property type="molecule type" value="Genomic_DNA"/>
</dbReference>
<dbReference type="InterPro" id="IPR052337">
    <property type="entry name" value="SAT4-like"/>
</dbReference>
<evidence type="ECO:0000259" key="7">
    <source>
        <dbReference type="Pfam" id="PF20684"/>
    </source>
</evidence>
<evidence type="ECO:0000256" key="5">
    <source>
        <dbReference type="ARBA" id="ARBA00038359"/>
    </source>
</evidence>
<feature type="non-terminal residue" evidence="8">
    <location>
        <position position="1"/>
    </location>
</feature>
<sequence>VAGYLGFGRDIWSIPPDNLTASFKWMYVTYLSYQEAEFLCQLSILAFYLRIMTDPNTRKIVYGLILFVIGFGLANTFTMVLQCNPIHFFWDGWRGEMERACTIDIRTWGLTRGGIEICLDIAIITVPLPMLSRLQMSFRKQVQVMSMFCVGFMITVVGCLRIWSLLEFNQSANPTYDNVPGVYWCVTESNLFIVVACMPAIQALLQRAIPSCFIGFSKGTGYDSKAKFSNSTGLGNKGSYMELEQSSRAVKGGITRSTEVDVYCTERSASDVESLT</sequence>
<evidence type="ECO:0000256" key="3">
    <source>
        <dbReference type="ARBA" id="ARBA00022989"/>
    </source>
</evidence>
<proteinExistence type="inferred from homology"/>
<evidence type="ECO:0000256" key="6">
    <source>
        <dbReference type="SAM" id="Phobius"/>
    </source>
</evidence>
<evidence type="ECO:0000313" key="9">
    <source>
        <dbReference type="Proteomes" id="UP000244855"/>
    </source>
</evidence>
<dbReference type="AlphaFoldDB" id="A0A2V1D039"/>
<evidence type="ECO:0000256" key="1">
    <source>
        <dbReference type="ARBA" id="ARBA00004141"/>
    </source>
</evidence>
<keyword evidence="2 6" id="KW-0812">Transmembrane</keyword>
<comment type="subcellular location">
    <subcellularLocation>
        <location evidence="1">Membrane</location>
        <topology evidence="1">Multi-pass membrane protein</topology>
    </subcellularLocation>
</comment>
<dbReference type="OrthoDB" id="2496787at2759"/>
<dbReference type="Proteomes" id="UP000244855">
    <property type="component" value="Unassembled WGS sequence"/>
</dbReference>
<organism evidence="8 9">
    <name type="scientific">Periconia macrospinosa</name>
    <dbReference type="NCBI Taxonomy" id="97972"/>
    <lineage>
        <taxon>Eukaryota</taxon>
        <taxon>Fungi</taxon>
        <taxon>Dikarya</taxon>
        <taxon>Ascomycota</taxon>
        <taxon>Pezizomycotina</taxon>
        <taxon>Dothideomycetes</taxon>
        <taxon>Pleosporomycetidae</taxon>
        <taxon>Pleosporales</taxon>
        <taxon>Massarineae</taxon>
        <taxon>Periconiaceae</taxon>
        <taxon>Periconia</taxon>
    </lineage>
</organism>
<evidence type="ECO:0000313" key="8">
    <source>
        <dbReference type="EMBL" id="PVH91392.1"/>
    </source>
</evidence>
<dbReference type="GO" id="GO:0016020">
    <property type="term" value="C:membrane"/>
    <property type="evidence" value="ECO:0007669"/>
    <property type="project" value="UniProtKB-SubCell"/>
</dbReference>
<name>A0A2V1D039_9PLEO</name>
<dbReference type="InterPro" id="IPR049326">
    <property type="entry name" value="Rhodopsin_dom_fungi"/>
</dbReference>
<evidence type="ECO:0000256" key="4">
    <source>
        <dbReference type="ARBA" id="ARBA00023136"/>
    </source>
</evidence>
<reference evidence="8 9" key="1">
    <citation type="journal article" date="2018" name="Sci. Rep.">
        <title>Comparative genomics provides insights into the lifestyle and reveals functional heterogeneity of dark septate endophytic fungi.</title>
        <authorList>
            <person name="Knapp D.G."/>
            <person name="Nemeth J.B."/>
            <person name="Barry K."/>
            <person name="Hainaut M."/>
            <person name="Henrissat B."/>
            <person name="Johnson J."/>
            <person name="Kuo A."/>
            <person name="Lim J.H.P."/>
            <person name="Lipzen A."/>
            <person name="Nolan M."/>
            <person name="Ohm R.A."/>
            <person name="Tamas L."/>
            <person name="Grigoriev I.V."/>
            <person name="Spatafora J.W."/>
            <person name="Nagy L.G."/>
            <person name="Kovacs G.M."/>
        </authorList>
    </citation>
    <scope>NUCLEOTIDE SEQUENCE [LARGE SCALE GENOMIC DNA]</scope>
    <source>
        <strain evidence="8 9">DSE2036</strain>
    </source>
</reference>
<keyword evidence="4 6" id="KW-0472">Membrane</keyword>
<keyword evidence="9" id="KW-1185">Reference proteome</keyword>
<feature type="non-terminal residue" evidence="8">
    <location>
        <position position="276"/>
    </location>
</feature>
<keyword evidence="3 6" id="KW-1133">Transmembrane helix</keyword>
<dbReference type="PANTHER" id="PTHR33048:SF143">
    <property type="entry name" value="EXTRACELLULAR MEMBRANE PROTEIN CFEM DOMAIN-CONTAINING PROTEIN-RELATED"/>
    <property type="match status" value="1"/>
</dbReference>
<accession>A0A2V1D039</accession>
<gene>
    <name evidence="8" type="ORF">DM02DRAFT_705028</name>
</gene>
<comment type="similarity">
    <text evidence="5">Belongs to the SAT4 family.</text>
</comment>
<feature type="domain" description="Rhodopsin" evidence="7">
    <location>
        <begin position="4"/>
        <end position="207"/>
    </location>
</feature>
<feature type="transmembrane region" description="Helical" evidence="6">
    <location>
        <begin position="60"/>
        <end position="81"/>
    </location>
</feature>